<dbReference type="Proteomes" id="UP001281147">
    <property type="component" value="Unassembled WGS sequence"/>
</dbReference>
<reference evidence="1" key="1">
    <citation type="submission" date="2023-07" db="EMBL/GenBank/DDBJ databases">
        <title>Black Yeasts Isolated from many extreme environments.</title>
        <authorList>
            <person name="Coleine C."/>
            <person name="Stajich J.E."/>
            <person name="Selbmann L."/>
        </authorList>
    </citation>
    <scope>NUCLEOTIDE SEQUENCE</scope>
    <source>
        <strain evidence="1">CCFEE 5714</strain>
    </source>
</reference>
<evidence type="ECO:0000313" key="2">
    <source>
        <dbReference type="Proteomes" id="UP001281147"/>
    </source>
</evidence>
<dbReference type="EMBL" id="JAUTXU010000035">
    <property type="protein sequence ID" value="KAK3717787.1"/>
    <property type="molecule type" value="Genomic_DNA"/>
</dbReference>
<evidence type="ECO:0000313" key="1">
    <source>
        <dbReference type="EMBL" id="KAK3717787.1"/>
    </source>
</evidence>
<accession>A0ACC3NJ92</accession>
<keyword evidence="2" id="KW-1185">Reference proteome</keyword>
<comment type="caution">
    <text evidence="1">The sequence shown here is derived from an EMBL/GenBank/DDBJ whole genome shotgun (WGS) entry which is preliminary data.</text>
</comment>
<sequence>MEWIHTTRQVLKNRHKARQNDTVAQPTLFVGNNVSGSANGQSSVPLRTNPSMVTHAPNAMVAAGTSTVDGTALLPTLLTIQVPAFCAQGDRAQKNVLHYVPHKQYNVWVCVGGAGDWLLLRVPSIHVSELLVDFSRVLRWQLTKVVQVLQTGIGGDQERDLTRLNLMVRDVVEESERNREVLRLAFLDG</sequence>
<proteinExistence type="predicted"/>
<organism evidence="1 2">
    <name type="scientific">Vermiconidia calcicola</name>
    <dbReference type="NCBI Taxonomy" id="1690605"/>
    <lineage>
        <taxon>Eukaryota</taxon>
        <taxon>Fungi</taxon>
        <taxon>Dikarya</taxon>
        <taxon>Ascomycota</taxon>
        <taxon>Pezizomycotina</taxon>
        <taxon>Dothideomycetes</taxon>
        <taxon>Dothideomycetidae</taxon>
        <taxon>Mycosphaerellales</taxon>
        <taxon>Extremaceae</taxon>
        <taxon>Vermiconidia</taxon>
    </lineage>
</organism>
<gene>
    <name evidence="1" type="ORF">LTR37_005558</name>
</gene>
<name>A0ACC3NJ92_9PEZI</name>
<protein>
    <submittedName>
        <fullName evidence="1">Uncharacterized protein</fullName>
    </submittedName>
</protein>